<dbReference type="InterPro" id="IPR051083">
    <property type="entry name" value="GrpII_Intron_Splice-Mob/Def"/>
</dbReference>
<keyword evidence="2" id="KW-0548">Nucleotidyltransferase</keyword>
<dbReference type="AlphaFoldDB" id="Q9P315"/>
<reference evidence="2" key="1">
    <citation type="submission" date="1999-12" db="EMBL/GenBank/DDBJ databases">
        <title>Linear plasmid from Rhizoctonia solani.</title>
        <authorList>
            <person name="Hashiba T."/>
        </authorList>
    </citation>
    <scope>NUCLEOTIDE SEQUENCE</scope>
    <source>
        <plasmid evidence="2">pRS224</plasmid>
    </source>
</reference>
<evidence type="ECO:0000259" key="1">
    <source>
        <dbReference type="PROSITE" id="PS50878"/>
    </source>
</evidence>
<sequence length="887" mass="102358">MKKLLRQIQHNLLPQLAVGDTVDKLHKGSSELIGGNLGSIRASLRQLQNEGKFRSKTLYLPNISKFKIGLGEVNPLLYAGGIFTRYGSKRVMTIGPNSRANRYLAYMYKRMYQLDENKRRLCLSKVLSSFIRRSNSYLIAVLFSIDKNLYRERSMKFTLDLIKSINYLRGYDVSFKVVNRLQATGDLYNVMFHMIDYYRAYIPKPGTNKVRPLGVPTLPWRIYMKMFLIPLQLQLDSGSFQHGFVPRRGTLTCWNAMSNTVLKSKNILEVDFKGFFPSVSAINLTVILGELGILPGPLIRFLHSMNESKPFFRFWRPLQREVILTTMRMYSIMEEIVKYFERRHAGLLERFYQFHSEFGKTAIWARPQEPKYWFEKIFSESFFIAHGWINLPSMGEKLRFLRDPSSLYKKYPHYNIFVSLRESAYGLFNRIAELHGSTISEENFSGAQSFMAQGSNKHSLPQFEREDESGTESGFLVSPIENREPTSDPHLFPFRPFGKLKWKNPFKFKISQFGLPQGGPLSPFLSTIVLKYFVNRLKRNHPEIECLFYADDGFFYSSNTEAFNSFLSQVDTLLKEVGIQISFEKSLLRRYDGVCGQEIKGETWTSDMNTLRPIEGFSPSKSVWMKFLGLEYNWENGMLRSNTRQGRSLTYTHKDMLIFSQVINDALKDNFLASISRNPKFPLIETLSLLYFLHKQLLDPNKVKVQALINRFSFSFTKNQEKFLKRFLTLSNKSLLRMANSNLQVGLPKFLKSLKNHPVLLTSLGQLEKPLQEFFPSPFGGLVQARLYYGSNIIKGFDTDTGSQNFNFKVSPNSVGSHLKSRNSRLTTFVGSSYGASHLLKMASSLRAPNNTPVWNSIPLKEDIIPNVFTYIPIMRQVSETLQGMRR</sequence>
<dbReference type="SUPFAM" id="SSF56672">
    <property type="entry name" value="DNA/RNA polymerases"/>
    <property type="match status" value="2"/>
</dbReference>
<gene>
    <name evidence="2" type="primary">pRS-RT</name>
</gene>
<evidence type="ECO:0000313" key="2">
    <source>
        <dbReference type="EMBL" id="BAA94080.1"/>
    </source>
</evidence>
<keyword evidence="2" id="KW-0808">Transferase</keyword>
<dbReference type="Pfam" id="PF00078">
    <property type="entry name" value="RVT_1"/>
    <property type="match status" value="1"/>
</dbReference>
<name>Q9P315_9AGAM</name>
<proteinExistence type="predicted"/>
<dbReference type="GO" id="GO:0003964">
    <property type="term" value="F:RNA-directed DNA polymerase activity"/>
    <property type="evidence" value="ECO:0007669"/>
    <property type="project" value="UniProtKB-KW"/>
</dbReference>
<dbReference type="InterPro" id="IPR043128">
    <property type="entry name" value="Rev_trsase/Diguanyl_cyclase"/>
</dbReference>
<dbReference type="PANTHER" id="PTHR34047">
    <property type="entry name" value="NUCLEAR INTRON MATURASE 1, MITOCHONDRIAL-RELATED"/>
    <property type="match status" value="1"/>
</dbReference>
<dbReference type="Gene3D" id="3.30.70.270">
    <property type="match status" value="1"/>
</dbReference>
<dbReference type="PANTHER" id="PTHR34047:SF8">
    <property type="entry name" value="PROTEIN YKFC"/>
    <property type="match status" value="1"/>
</dbReference>
<keyword evidence="2" id="KW-0614">Plasmid</keyword>
<keyword evidence="2" id="KW-0695">RNA-directed DNA polymerase</keyword>
<feature type="domain" description="Reverse transcriptase" evidence="1">
    <location>
        <begin position="299"/>
        <end position="632"/>
    </location>
</feature>
<dbReference type="InterPro" id="IPR000477">
    <property type="entry name" value="RT_dom"/>
</dbReference>
<dbReference type="InterPro" id="IPR043502">
    <property type="entry name" value="DNA/RNA_pol_sf"/>
</dbReference>
<accession>Q9P315</accession>
<dbReference type="EMBL" id="AB035862">
    <property type="protein sequence ID" value="BAA94080.1"/>
    <property type="molecule type" value="Genomic_DNA"/>
</dbReference>
<dbReference type="PROSITE" id="PS50878">
    <property type="entry name" value="RT_POL"/>
    <property type="match status" value="1"/>
</dbReference>
<protein>
    <submittedName>
        <fullName evidence="2">Reverse transcriptase</fullName>
    </submittedName>
</protein>
<organism evidence="2">
    <name type="scientific">Rhizoctonia solani</name>
    <dbReference type="NCBI Taxonomy" id="456999"/>
    <lineage>
        <taxon>Eukaryota</taxon>
        <taxon>Fungi</taxon>
        <taxon>Dikarya</taxon>
        <taxon>Basidiomycota</taxon>
        <taxon>Agaricomycotina</taxon>
        <taxon>Agaricomycetes</taxon>
        <taxon>Cantharellales</taxon>
        <taxon>Ceratobasidiaceae</taxon>
        <taxon>Rhizoctonia</taxon>
    </lineage>
</organism>
<geneLocation type="plasmid" evidence="2">
    <name>pRS224</name>
</geneLocation>